<reference evidence="2" key="1">
    <citation type="journal article" date="2013" name="Genome Announc.">
        <title>Draft genome sequence of the basidiomycetous yeast-like fungus Pseudozyma hubeiensis SY62, which produces an abundant amount of the biosurfactant mannosylerythritol lipids.</title>
        <authorList>
            <person name="Konishi M."/>
            <person name="Hatada Y."/>
            <person name="Horiuchi J."/>
        </authorList>
    </citation>
    <scope>NUCLEOTIDE SEQUENCE [LARGE SCALE GENOMIC DNA]</scope>
    <source>
        <strain evidence="2">SY62</strain>
    </source>
</reference>
<protein>
    <submittedName>
        <fullName evidence="1">Uncharacterized protein</fullName>
    </submittedName>
</protein>
<gene>
    <name evidence="1" type="ORF">PHSY_004842</name>
</gene>
<sequence length="96" mass="11065">MPEEEDWYSERVDGYLKREAVKIRCEITTTWMEGDPDCGCARARDAERRRTGGRKRGTGRWAMREWDLPGQMKNSFQFDEADAVDANRSVGSELSS</sequence>
<dbReference type="HOGENOM" id="CLU_2360653_0_0_1"/>
<organism evidence="1 2">
    <name type="scientific">Pseudozyma hubeiensis (strain SY62)</name>
    <name type="common">Yeast</name>
    <dbReference type="NCBI Taxonomy" id="1305764"/>
    <lineage>
        <taxon>Eukaryota</taxon>
        <taxon>Fungi</taxon>
        <taxon>Dikarya</taxon>
        <taxon>Basidiomycota</taxon>
        <taxon>Ustilaginomycotina</taxon>
        <taxon>Ustilaginomycetes</taxon>
        <taxon>Ustilaginales</taxon>
        <taxon>Ustilaginaceae</taxon>
        <taxon>Pseudozyma</taxon>
    </lineage>
</organism>
<evidence type="ECO:0000313" key="2">
    <source>
        <dbReference type="Proteomes" id="UP000014071"/>
    </source>
</evidence>
<dbReference type="RefSeq" id="XP_012190844.1">
    <property type="nucleotide sequence ID" value="XM_012335454.1"/>
</dbReference>
<proteinExistence type="predicted"/>
<accession>R9P7M2</accession>
<dbReference type="GeneID" id="24110123"/>
<dbReference type="Proteomes" id="UP000014071">
    <property type="component" value="Unassembled WGS sequence"/>
</dbReference>
<name>R9P7M2_PSEHS</name>
<evidence type="ECO:0000313" key="1">
    <source>
        <dbReference type="EMBL" id="GAC97257.1"/>
    </source>
</evidence>
<dbReference type="AlphaFoldDB" id="R9P7M2"/>
<dbReference type="EMBL" id="DF238808">
    <property type="protein sequence ID" value="GAC97257.1"/>
    <property type="molecule type" value="Genomic_DNA"/>
</dbReference>
<keyword evidence="2" id="KW-1185">Reference proteome</keyword>